<dbReference type="EMBL" id="HAEE01016732">
    <property type="protein sequence ID" value="SBR36782.1"/>
    <property type="molecule type" value="Transcribed_RNA"/>
</dbReference>
<sequence length="71" mass="7609">ALPHRSHHHQPPSQHRSFIGTHSRCSRVHQAPALLPGFSCVPGAQRGPEAASGRRRPCSGRGDLFQPGRGG</sequence>
<organism evidence="2">
    <name type="scientific">Nothobranchius kuhntae</name>
    <name type="common">Beira killifish</name>
    <dbReference type="NCBI Taxonomy" id="321403"/>
    <lineage>
        <taxon>Eukaryota</taxon>
        <taxon>Metazoa</taxon>
        <taxon>Chordata</taxon>
        <taxon>Craniata</taxon>
        <taxon>Vertebrata</taxon>
        <taxon>Euteleostomi</taxon>
        <taxon>Actinopterygii</taxon>
        <taxon>Neopterygii</taxon>
        <taxon>Teleostei</taxon>
        <taxon>Neoteleostei</taxon>
        <taxon>Acanthomorphata</taxon>
        <taxon>Ovalentaria</taxon>
        <taxon>Atherinomorphae</taxon>
        <taxon>Cyprinodontiformes</taxon>
        <taxon>Nothobranchiidae</taxon>
        <taxon>Nothobranchius</taxon>
    </lineage>
</organism>
<feature type="non-terminal residue" evidence="2">
    <location>
        <position position="1"/>
    </location>
</feature>
<feature type="non-terminal residue" evidence="2">
    <location>
        <position position="71"/>
    </location>
</feature>
<proteinExistence type="predicted"/>
<accession>A0A1A8KWK1</accession>
<evidence type="ECO:0000256" key="1">
    <source>
        <dbReference type="SAM" id="MobiDB-lite"/>
    </source>
</evidence>
<feature type="region of interest" description="Disordered" evidence="1">
    <location>
        <begin position="43"/>
        <end position="71"/>
    </location>
</feature>
<dbReference type="AlphaFoldDB" id="A0A1A8KWK1"/>
<name>A0A1A8KWK1_NOTKU</name>
<evidence type="ECO:0000313" key="2">
    <source>
        <dbReference type="EMBL" id="SBR36782.1"/>
    </source>
</evidence>
<reference evidence="2" key="1">
    <citation type="submission" date="2016-05" db="EMBL/GenBank/DDBJ databases">
        <authorList>
            <person name="Lavstsen T."/>
            <person name="Jespersen J.S."/>
        </authorList>
    </citation>
    <scope>NUCLEOTIDE SEQUENCE</scope>
    <source>
        <tissue evidence="2">Brain</tissue>
    </source>
</reference>
<reference evidence="2" key="2">
    <citation type="submission" date="2016-06" db="EMBL/GenBank/DDBJ databases">
        <title>The genome of a short-lived fish provides insights into sex chromosome evolution and the genetic control of aging.</title>
        <authorList>
            <person name="Reichwald K."/>
            <person name="Felder M."/>
            <person name="Petzold A."/>
            <person name="Koch P."/>
            <person name="Groth M."/>
            <person name="Platzer M."/>
        </authorList>
    </citation>
    <scope>NUCLEOTIDE SEQUENCE</scope>
    <source>
        <tissue evidence="2">Brain</tissue>
    </source>
</reference>
<protein>
    <submittedName>
        <fullName evidence="2">Meteorin, glial cell differentiation regulator-like</fullName>
    </submittedName>
</protein>
<gene>
    <name evidence="2" type="primary">METRNL</name>
</gene>